<gene>
    <name evidence="4" type="ORF">FMM05_09750</name>
</gene>
<sequence>MKKILFIAALMVCGFANAQETVTETAPEGFKKGDIILTGAIGFGTSKTGEIKRTSYGVTPSAAYFVTNNIALGVSLGYSHFKQDSYINIDGFYPQRYDEVLNSFSADAYGRYYFTPASKFSIFGQLSAGFFTSKREVKDTAIEYTNNGFDATLAPGISYFISSHLALEASFGFINYRTVEPTTTDYYGNEIDEDSTDNFSANLYLSNIYFGLVYKF</sequence>
<dbReference type="Gene3D" id="2.40.160.20">
    <property type="match status" value="1"/>
</dbReference>
<feature type="chain" id="PRO_5022206616" evidence="2">
    <location>
        <begin position="19"/>
        <end position="216"/>
    </location>
</feature>
<dbReference type="SUPFAM" id="SSF56925">
    <property type="entry name" value="OMPA-like"/>
    <property type="match status" value="1"/>
</dbReference>
<protein>
    <submittedName>
        <fullName evidence="4">Porin family protein</fullName>
    </submittedName>
</protein>
<dbReference type="InterPro" id="IPR011250">
    <property type="entry name" value="OMP/PagP_B-barrel"/>
</dbReference>
<dbReference type="Pfam" id="PF13505">
    <property type="entry name" value="OMP_b-brl"/>
    <property type="match status" value="1"/>
</dbReference>
<dbReference type="RefSeq" id="WP_143373178.1">
    <property type="nucleotide sequence ID" value="NZ_VJVZ01000005.1"/>
</dbReference>
<evidence type="ECO:0000256" key="1">
    <source>
        <dbReference type="ARBA" id="ARBA00022729"/>
    </source>
</evidence>
<accession>A0A552V2S3</accession>
<dbReference type="InterPro" id="IPR027385">
    <property type="entry name" value="Beta-barrel_OMP"/>
</dbReference>
<dbReference type="AlphaFoldDB" id="A0A552V2S3"/>
<evidence type="ECO:0000259" key="3">
    <source>
        <dbReference type="Pfam" id="PF13505"/>
    </source>
</evidence>
<evidence type="ECO:0000256" key="2">
    <source>
        <dbReference type="SAM" id="SignalP"/>
    </source>
</evidence>
<name>A0A552V2S3_9FLAO</name>
<organism evidence="4 5">
    <name type="scientific">Flavobacterium zepuense</name>
    <dbReference type="NCBI Taxonomy" id="2593302"/>
    <lineage>
        <taxon>Bacteria</taxon>
        <taxon>Pseudomonadati</taxon>
        <taxon>Bacteroidota</taxon>
        <taxon>Flavobacteriia</taxon>
        <taxon>Flavobacteriales</taxon>
        <taxon>Flavobacteriaceae</taxon>
        <taxon>Flavobacterium</taxon>
    </lineage>
</organism>
<reference evidence="4 5" key="1">
    <citation type="submission" date="2019-07" db="EMBL/GenBank/DDBJ databases">
        <title>Flavobacterium sp. nov., isolated from glacier ice.</title>
        <authorList>
            <person name="Liu Q."/>
            <person name="Xin Y.-H."/>
        </authorList>
    </citation>
    <scope>NUCLEOTIDE SEQUENCE [LARGE SCALE GENOMIC DNA]</scope>
    <source>
        <strain evidence="4 5">ZT4R6</strain>
    </source>
</reference>
<proteinExistence type="predicted"/>
<feature type="signal peptide" evidence="2">
    <location>
        <begin position="1"/>
        <end position="18"/>
    </location>
</feature>
<dbReference type="OrthoDB" id="945117at2"/>
<keyword evidence="5" id="KW-1185">Reference proteome</keyword>
<evidence type="ECO:0000313" key="4">
    <source>
        <dbReference type="EMBL" id="TRW24774.1"/>
    </source>
</evidence>
<dbReference type="Proteomes" id="UP000320643">
    <property type="component" value="Unassembled WGS sequence"/>
</dbReference>
<dbReference type="EMBL" id="VJVZ01000005">
    <property type="protein sequence ID" value="TRW24774.1"/>
    <property type="molecule type" value="Genomic_DNA"/>
</dbReference>
<evidence type="ECO:0000313" key="5">
    <source>
        <dbReference type="Proteomes" id="UP000320643"/>
    </source>
</evidence>
<comment type="caution">
    <text evidence="4">The sequence shown here is derived from an EMBL/GenBank/DDBJ whole genome shotgun (WGS) entry which is preliminary data.</text>
</comment>
<feature type="domain" description="Outer membrane protein beta-barrel" evidence="3">
    <location>
        <begin position="7"/>
        <end position="216"/>
    </location>
</feature>
<keyword evidence="1 2" id="KW-0732">Signal</keyword>